<organism evidence="1 2">
    <name type="scientific">Lysinibacillus contaminans</name>
    <dbReference type="NCBI Taxonomy" id="1293441"/>
    <lineage>
        <taxon>Bacteria</taxon>
        <taxon>Bacillati</taxon>
        <taxon>Bacillota</taxon>
        <taxon>Bacilli</taxon>
        <taxon>Bacillales</taxon>
        <taxon>Bacillaceae</taxon>
        <taxon>Lysinibacillus</taxon>
    </lineage>
</organism>
<protein>
    <submittedName>
        <fullName evidence="1">Uncharacterized protein</fullName>
    </submittedName>
</protein>
<reference evidence="2" key="1">
    <citation type="submission" date="2015-07" db="EMBL/GenBank/DDBJ databases">
        <title>Fjat-14205 dsm 2895.</title>
        <authorList>
            <person name="Liu B."/>
            <person name="Wang J."/>
            <person name="Zhu Y."/>
            <person name="Liu G."/>
            <person name="Chen Q."/>
            <person name="Chen Z."/>
            <person name="Lan J."/>
            <person name="Che J."/>
            <person name="Ge C."/>
            <person name="Shi H."/>
            <person name="Pan Z."/>
            <person name="Liu X."/>
        </authorList>
    </citation>
    <scope>NUCLEOTIDE SEQUENCE [LARGE SCALE GENOMIC DNA]</scope>
    <source>
        <strain evidence="2">DSM 25560</strain>
    </source>
</reference>
<keyword evidence="2" id="KW-1185">Reference proteome</keyword>
<evidence type="ECO:0000313" key="2">
    <source>
        <dbReference type="Proteomes" id="UP000050668"/>
    </source>
</evidence>
<sequence>MPKKWPINVFTKAYDTSTLNTTFFEPLEAYEIVVNDDGIPVFKNPHSAMERIIYGEHRGLEAISEQFDLEPMYVGNIHLYKQYGWQVESTDEEVVQSGQAITAVLDIYDNSYPERMNEWIQ</sequence>
<name>A0ABR5K642_9BACI</name>
<gene>
    <name evidence="1" type="ORF">AEA09_08380</name>
</gene>
<evidence type="ECO:0000313" key="1">
    <source>
        <dbReference type="EMBL" id="KOS69794.1"/>
    </source>
</evidence>
<accession>A0ABR5K642</accession>
<proteinExistence type="predicted"/>
<dbReference type="Proteomes" id="UP000050668">
    <property type="component" value="Unassembled WGS sequence"/>
</dbReference>
<dbReference type="EMBL" id="LGRV01000003">
    <property type="protein sequence ID" value="KOS69794.1"/>
    <property type="molecule type" value="Genomic_DNA"/>
</dbReference>
<comment type="caution">
    <text evidence="1">The sequence shown here is derived from an EMBL/GenBank/DDBJ whole genome shotgun (WGS) entry which is preliminary data.</text>
</comment>